<feature type="binding site" evidence="5">
    <location>
        <position position="519"/>
    </location>
    <ligand>
        <name>Ca(2+)</name>
        <dbReference type="ChEBI" id="CHEBI:29108"/>
    </ligand>
</feature>
<feature type="active site" evidence="4">
    <location>
        <position position="567"/>
    </location>
</feature>
<dbReference type="GO" id="GO:0016042">
    <property type="term" value="P:lipid catabolic process"/>
    <property type="evidence" value="ECO:0007669"/>
    <property type="project" value="InterPro"/>
</dbReference>
<keyword evidence="7" id="KW-0040">ANK repeat</keyword>
<feature type="disulfide bond" evidence="6">
    <location>
        <begin position="499"/>
        <end position="515"/>
    </location>
</feature>
<protein>
    <recommendedName>
        <fullName evidence="11">Phospholipase A2-like central domain-containing protein</fullName>
    </recommendedName>
</protein>
<evidence type="ECO:0000256" key="10">
    <source>
        <dbReference type="SAM" id="MobiDB-lite"/>
    </source>
</evidence>
<dbReference type="GO" id="GO:0047498">
    <property type="term" value="F:calcium-dependent phospholipase A2 activity"/>
    <property type="evidence" value="ECO:0007669"/>
    <property type="project" value="TreeGrafter"/>
</dbReference>
<dbReference type="PROSITE" id="PS50088">
    <property type="entry name" value="ANK_REPEAT"/>
    <property type="match status" value="1"/>
</dbReference>
<feature type="region of interest" description="Disordered" evidence="10">
    <location>
        <begin position="51"/>
        <end position="72"/>
    </location>
</feature>
<dbReference type="GO" id="GO:0005543">
    <property type="term" value="F:phospholipid binding"/>
    <property type="evidence" value="ECO:0007669"/>
    <property type="project" value="TreeGrafter"/>
</dbReference>
<dbReference type="InterPro" id="IPR036444">
    <property type="entry name" value="PLipase_A2_dom_sf"/>
</dbReference>
<evidence type="ECO:0000256" key="7">
    <source>
        <dbReference type="PROSITE-ProRule" id="PRU00023"/>
    </source>
</evidence>
<dbReference type="InterPro" id="IPR002110">
    <property type="entry name" value="Ankyrin_rpt"/>
</dbReference>
<keyword evidence="5" id="KW-0106">Calcium</keyword>
<dbReference type="EMBL" id="CAJOBA010001205">
    <property type="protein sequence ID" value="CAF3582359.1"/>
    <property type="molecule type" value="Genomic_DNA"/>
</dbReference>
<dbReference type="PRINTS" id="PR00389">
    <property type="entry name" value="PHPHLIPASEA2"/>
</dbReference>
<feature type="domain" description="Phospholipase A2-like central" evidence="11">
    <location>
        <begin position="473"/>
        <end position="592"/>
    </location>
</feature>
<dbReference type="CDD" id="cd00125">
    <property type="entry name" value="PLA2c"/>
    <property type="match status" value="1"/>
</dbReference>
<dbReference type="PANTHER" id="PTHR11716">
    <property type="entry name" value="PHOSPHOLIPASE A2 FAMILY MEMBER"/>
    <property type="match status" value="1"/>
</dbReference>
<sequence>MMDMSGNNIINNMAPNTDYELRSNHANRLLDILEKISPKRMSDAVQLVLSDNGSTTNDNTNSLNVTSHSNNASQTEEGLLLDLQSGEMKISDPPFLEPTLCKPEGINALTTSDRTSSYPKASSSTEREPSNAKQQLTLTIRSDHVQNFSDLEPNNVLLKSIVSDVNNEEPHRYDKSIAGSILQPVCDKNLIFSYVIHGDLNAVQQVLQDHREVVHMKNSQNQTLLHVVVIYVLPYVYIRLLLMSGVDPCAQDHDGYTAAHYAVEKDNVEMLKALTVRFHPQVKTFSDRQVYEIHKNCVRALSIRENHGGLIPFMLACYKQSINCARYIQRLQMDQMDVNTQDRFGDTSLHYAVARNNMDLTTLLIVEFKADVNGGNSSRPSSLDIAVFNHHSELKELLLVNNAKSRCLIKRIMQKRKDMQHDIEGKLEELTIGDAPISTTLTGEQPSCLSCETDSPEPKKKKSIALYVPEGRNLLQFGSLIQHVTNTSALNYIGYGCWCGFGGSGQPMDATDECCKNHDHCYEKYDTGMFGCFPYTATYAWKVDEHTGTVQCVDQEGTCKYNVCMCDKTVSECYHRNLATFNVELVGKCPKQ</sequence>
<comment type="cofactor">
    <cofactor evidence="5">
        <name>Ca(2+)</name>
        <dbReference type="ChEBI" id="CHEBI:29108"/>
    </cofactor>
    <text evidence="5">Binds 1 Ca(2+) ion per subunit.</text>
</comment>
<keyword evidence="2 9" id="KW-0964">Secreted</keyword>
<dbReference type="EMBL" id="CAJNOK010001205">
    <property type="protein sequence ID" value="CAF0799123.1"/>
    <property type="molecule type" value="Genomic_DNA"/>
</dbReference>
<dbReference type="Pfam" id="PF12796">
    <property type="entry name" value="Ank_2"/>
    <property type="match status" value="2"/>
</dbReference>
<dbReference type="GO" id="GO:0050482">
    <property type="term" value="P:arachidonate secretion"/>
    <property type="evidence" value="ECO:0007669"/>
    <property type="project" value="InterPro"/>
</dbReference>
<evidence type="ECO:0000256" key="4">
    <source>
        <dbReference type="PIRSR" id="PIRSR601211-1"/>
    </source>
</evidence>
<feature type="region of interest" description="Disordered" evidence="10">
    <location>
        <begin position="106"/>
        <end position="133"/>
    </location>
</feature>
<dbReference type="SUPFAM" id="SSF48619">
    <property type="entry name" value="Phospholipase A2, PLA2"/>
    <property type="match status" value="1"/>
</dbReference>
<dbReference type="SUPFAM" id="SSF48403">
    <property type="entry name" value="Ankyrin repeat"/>
    <property type="match status" value="1"/>
</dbReference>
<dbReference type="Gene3D" id="1.20.90.10">
    <property type="entry name" value="Phospholipase A2 domain"/>
    <property type="match status" value="1"/>
</dbReference>
<organism evidence="12 14">
    <name type="scientific">Didymodactylos carnosus</name>
    <dbReference type="NCBI Taxonomy" id="1234261"/>
    <lineage>
        <taxon>Eukaryota</taxon>
        <taxon>Metazoa</taxon>
        <taxon>Spiralia</taxon>
        <taxon>Gnathifera</taxon>
        <taxon>Rotifera</taxon>
        <taxon>Eurotatoria</taxon>
        <taxon>Bdelloidea</taxon>
        <taxon>Philodinida</taxon>
        <taxon>Philodinidae</taxon>
        <taxon>Didymodactylos</taxon>
    </lineage>
</organism>
<feature type="compositionally biased region" description="Polar residues" evidence="10">
    <location>
        <begin position="108"/>
        <end position="124"/>
    </location>
</feature>
<feature type="disulfide bond" evidence="6">
    <location>
        <begin position="521"/>
        <end position="566"/>
    </location>
</feature>
<dbReference type="InterPro" id="IPR016090">
    <property type="entry name" value="PLA2-like_dom"/>
</dbReference>
<feature type="binding site" evidence="5">
    <location>
        <position position="502"/>
    </location>
    <ligand>
        <name>Ca(2+)</name>
        <dbReference type="ChEBI" id="CHEBI:29108"/>
    </ligand>
</feature>
<dbReference type="InterPro" id="IPR036770">
    <property type="entry name" value="Ankyrin_rpt-contain_sf"/>
</dbReference>
<dbReference type="GO" id="GO:0005576">
    <property type="term" value="C:extracellular region"/>
    <property type="evidence" value="ECO:0007669"/>
    <property type="project" value="UniProtKB-SubCell"/>
</dbReference>
<feature type="binding site" evidence="5">
    <location>
        <position position="500"/>
    </location>
    <ligand>
        <name>Ca(2+)</name>
        <dbReference type="ChEBI" id="CHEBI:29108"/>
    </ligand>
</feature>
<evidence type="ECO:0000256" key="5">
    <source>
        <dbReference type="PIRSR" id="PIRSR601211-2"/>
    </source>
</evidence>
<proteinExistence type="inferred from homology"/>
<name>A0A8S2CXR1_9BILA</name>
<evidence type="ECO:0000256" key="1">
    <source>
        <dbReference type="ARBA" id="ARBA00004613"/>
    </source>
</evidence>
<dbReference type="Pfam" id="PF00068">
    <property type="entry name" value="Phospholip_A2_1"/>
    <property type="match status" value="1"/>
</dbReference>
<dbReference type="Proteomes" id="UP000682733">
    <property type="component" value="Unassembled WGS sequence"/>
</dbReference>
<evidence type="ECO:0000256" key="8">
    <source>
        <dbReference type="RuleBase" id="RU003654"/>
    </source>
</evidence>
<comment type="similarity">
    <text evidence="8">Belongs to the phospholipase A2 family.</text>
</comment>
<feature type="disulfide bond" evidence="6">
    <location>
        <begin position="532"/>
        <end position="559"/>
    </location>
</feature>
<dbReference type="Proteomes" id="UP000677228">
    <property type="component" value="Unassembled WGS sequence"/>
</dbReference>
<dbReference type="AlphaFoldDB" id="A0A8S2CXR1"/>
<evidence type="ECO:0000313" key="14">
    <source>
        <dbReference type="Proteomes" id="UP000677228"/>
    </source>
</evidence>
<dbReference type="GO" id="GO:0005509">
    <property type="term" value="F:calcium ion binding"/>
    <property type="evidence" value="ECO:0007669"/>
    <property type="project" value="InterPro"/>
</dbReference>
<feature type="repeat" description="ANK" evidence="7">
    <location>
        <begin position="344"/>
        <end position="377"/>
    </location>
</feature>
<evidence type="ECO:0000256" key="2">
    <source>
        <dbReference type="ARBA" id="ARBA00022525"/>
    </source>
</evidence>
<reference evidence="12" key="1">
    <citation type="submission" date="2021-02" db="EMBL/GenBank/DDBJ databases">
        <authorList>
            <person name="Nowell W R."/>
        </authorList>
    </citation>
    <scope>NUCLEOTIDE SEQUENCE</scope>
</reference>
<feature type="disulfide bond" evidence="6">
    <location>
        <begin position="552"/>
        <end position="564"/>
    </location>
</feature>
<evidence type="ECO:0000256" key="9">
    <source>
        <dbReference type="RuleBase" id="RU361236"/>
    </source>
</evidence>
<evidence type="ECO:0000259" key="11">
    <source>
        <dbReference type="SMART" id="SM00085"/>
    </source>
</evidence>
<dbReference type="PROSITE" id="PS00118">
    <property type="entry name" value="PA2_HIS"/>
    <property type="match status" value="1"/>
</dbReference>
<feature type="compositionally biased region" description="Low complexity" evidence="10">
    <location>
        <begin position="51"/>
        <end position="67"/>
    </location>
</feature>
<evidence type="ECO:0000313" key="12">
    <source>
        <dbReference type="EMBL" id="CAF0799123.1"/>
    </source>
</evidence>
<comment type="subcellular location">
    <subcellularLocation>
        <location evidence="1 9">Secreted</location>
    </subcellularLocation>
</comment>
<dbReference type="SMART" id="SM00085">
    <property type="entry name" value="PA2c"/>
    <property type="match status" value="1"/>
</dbReference>
<dbReference type="SMART" id="SM00248">
    <property type="entry name" value="ANK"/>
    <property type="match status" value="5"/>
</dbReference>
<keyword evidence="3 6" id="KW-1015">Disulfide bond</keyword>
<feature type="disulfide bond" evidence="6">
    <location>
        <begin position="514"/>
        <end position="573"/>
    </location>
</feature>
<keyword evidence="5" id="KW-0479">Metal-binding</keyword>
<evidence type="ECO:0000313" key="13">
    <source>
        <dbReference type="EMBL" id="CAF3582359.1"/>
    </source>
</evidence>
<dbReference type="PANTHER" id="PTHR11716:SF101">
    <property type="entry name" value="BASIC PHOSPHOLIPASE A2 PA-11-LIKE"/>
    <property type="match status" value="1"/>
</dbReference>
<evidence type="ECO:0000256" key="3">
    <source>
        <dbReference type="ARBA" id="ARBA00023157"/>
    </source>
</evidence>
<dbReference type="InterPro" id="IPR001211">
    <property type="entry name" value="PLA2"/>
</dbReference>
<accession>A0A8S2CXR1</accession>
<dbReference type="InterPro" id="IPR033113">
    <property type="entry name" value="PLA2_histidine"/>
</dbReference>
<dbReference type="GO" id="GO:0006644">
    <property type="term" value="P:phospholipid metabolic process"/>
    <property type="evidence" value="ECO:0007669"/>
    <property type="project" value="InterPro"/>
</dbReference>
<feature type="active site" evidence="4">
    <location>
        <position position="518"/>
    </location>
</feature>
<comment type="caution">
    <text evidence="12">The sequence shown here is derived from an EMBL/GenBank/DDBJ whole genome shotgun (WGS) entry which is preliminary data.</text>
</comment>
<evidence type="ECO:0000256" key="6">
    <source>
        <dbReference type="PIRSR" id="PIRSR601211-3"/>
    </source>
</evidence>
<dbReference type="PROSITE" id="PS50297">
    <property type="entry name" value="ANK_REP_REGION"/>
    <property type="match status" value="1"/>
</dbReference>
<gene>
    <name evidence="12" type="ORF">OVA965_LOCUS4549</name>
    <name evidence="13" type="ORF">TMI583_LOCUS4547</name>
</gene>
<dbReference type="Gene3D" id="1.25.40.20">
    <property type="entry name" value="Ankyrin repeat-containing domain"/>
    <property type="match status" value="2"/>
</dbReference>